<dbReference type="PANTHER" id="PTHR42470:SF1">
    <property type="entry name" value="VAST DOMAIN-CONTAINING PROTEIN"/>
    <property type="match status" value="1"/>
</dbReference>
<reference evidence="3" key="1">
    <citation type="journal article" date="2023" name="Genome Biol. Evol.">
        <title>First Whole Genome Sequence and Flow Cytometry Genome Size Data for the Lichen-Forming Fungus Ramalina farinacea (Ascomycota).</title>
        <authorList>
            <person name="Llewellyn T."/>
            <person name="Mian S."/>
            <person name="Hill R."/>
            <person name="Leitch I.J."/>
            <person name="Gaya E."/>
        </authorList>
    </citation>
    <scope>NUCLEOTIDE SEQUENCE</scope>
    <source>
        <strain evidence="3">LIQ254RAFAR</strain>
    </source>
</reference>
<dbReference type="Proteomes" id="UP001161017">
    <property type="component" value="Unassembled WGS sequence"/>
</dbReference>
<evidence type="ECO:0000259" key="2">
    <source>
        <dbReference type="Pfam" id="PF25545"/>
    </source>
</evidence>
<dbReference type="AlphaFoldDB" id="A0AA43TXA5"/>
<feature type="compositionally biased region" description="Polar residues" evidence="1">
    <location>
        <begin position="21"/>
        <end position="40"/>
    </location>
</feature>
<feature type="region of interest" description="Disordered" evidence="1">
    <location>
        <begin position="54"/>
        <end position="93"/>
    </location>
</feature>
<proteinExistence type="predicted"/>
<feature type="domain" description="DUF7924" evidence="2">
    <location>
        <begin position="220"/>
        <end position="395"/>
    </location>
</feature>
<name>A0AA43TXA5_9LECA</name>
<comment type="caution">
    <text evidence="3">The sequence shown here is derived from an EMBL/GenBank/DDBJ whole genome shotgun (WGS) entry which is preliminary data.</text>
</comment>
<feature type="compositionally biased region" description="Basic residues" evidence="1">
    <location>
        <begin position="1"/>
        <end position="11"/>
    </location>
</feature>
<dbReference type="EMBL" id="JAPUFD010000014">
    <property type="protein sequence ID" value="MDI1491358.1"/>
    <property type="molecule type" value="Genomic_DNA"/>
</dbReference>
<evidence type="ECO:0000313" key="4">
    <source>
        <dbReference type="Proteomes" id="UP001161017"/>
    </source>
</evidence>
<dbReference type="Pfam" id="PF25545">
    <property type="entry name" value="DUF7924"/>
    <property type="match status" value="1"/>
</dbReference>
<accession>A0AA43TXA5</accession>
<organism evidence="3 4">
    <name type="scientific">Ramalina farinacea</name>
    <dbReference type="NCBI Taxonomy" id="258253"/>
    <lineage>
        <taxon>Eukaryota</taxon>
        <taxon>Fungi</taxon>
        <taxon>Dikarya</taxon>
        <taxon>Ascomycota</taxon>
        <taxon>Pezizomycotina</taxon>
        <taxon>Lecanoromycetes</taxon>
        <taxon>OSLEUM clade</taxon>
        <taxon>Lecanoromycetidae</taxon>
        <taxon>Lecanorales</taxon>
        <taxon>Lecanorineae</taxon>
        <taxon>Ramalinaceae</taxon>
        <taxon>Ramalina</taxon>
    </lineage>
</organism>
<dbReference type="PANTHER" id="PTHR42470">
    <property type="entry name" value="VAST DOMAIN-CONTAINING PROTEIN"/>
    <property type="match status" value="1"/>
</dbReference>
<protein>
    <recommendedName>
        <fullName evidence="2">DUF7924 domain-containing protein</fullName>
    </recommendedName>
</protein>
<evidence type="ECO:0000256" key="1">
    <source>
        <dbReference type="SAM" id="MobiDB-lite"/>
    </source>
</evidence>
<sequence length="414" mass="47031">MERPTEKRKRSSSPEVRSKLVSISPTLKQHLSSDKQVQSSSKRLFSELPFEFSTPPRSPLPLTTSNLQLLDPTMSPAKSGTSKGKADTASTGSSDNHYAIALQILKANGHYSHEVIDPVKFPDVKAYVDSILRRKRKSVLAEDTVNFLMSEGFRTKLKSWNERTLIDHFWPEILHQSRESNIPRASLNPNDPAKIGEKRWRDDHLDWIGDEKFRNGSIPQLAWSETDLKVVYESLPKLKEPKPDHAYGFADAAFDQVEQGLNSRNLSVATLVNSALWHIFFISEWKSSRGDMAEAEIQALRSGSAVINAMQIFRDRADPLICHDHDYDLDISFSLTSNNDTSIVWANWPDTQPGKFHMGKYNTYYTSKGQDMIDLHHDIDNIMDWGCGTRLKTVKWLLGFMAQRDIELQQSAQA</sequence>
<feature type="compositionally biased region" description="Polar residues" evidence="1">
    <location>
        <begin position="76"/>
        <end position="93"/>
    </location>
</feature>
<gene>
    <name evidence="3" type="ORF">OHK93_002567</name>
</gene>
<keyword evidence="4" id="KW-1185">Reference proteome</keyword>
<dbReference type="InterPro" id="IPR057684">
    <property type="entry name" value="DUF7924"/>
</dbReference>
<evidence type="ECO:0000313" key="3">
    <source>
        <dbReference type="EMBL" id="MDI1491358.1"/>
    </source>
</evidence>
<feature type="region of interest" description="Disordered" evidence="1">
    <location>
        <begin position="1"/>
        <end position="40"/>
    </location>
</feature>